<evidence type="ECO:0008006" key="3">
    <source>
        <dbReference type="Google" id="ProtNLM"/>
    </source>
</evidence>
<dbReference type="SUPFAM" id="SSF56784">
    <property type="entry name" value="HAD-like"/>
    <property type="match status" value="1"/>
</dbReference>
<dbReference type="InterPro" id="IPR006549">
    <property type="entry name" value="HAD-SF_hydro_IIIA"/>
</dbReference>
<dbReference type="GO" id="GO:0003690">
    <property type="term" value="F:double-stranded DNA binding"/>
    <property type="evidence" value="ECO:0007669"/>
    <property type="project" value="TreeGrafter"/>
</dbReference>
<dbReference type="NCBIfam" id="TIGR01664">
    <property type="entry name" value="DNA-3'-Pase"/>
    <property type="match status" value="1"/>
</dbReference>
<dbReference type="GO" id="GO:0046403">
    <property type="term" value="F:polynucleotide 3'-phosphatase activity"/>
    <property type="evidence" value="ECO:0007669"/>
    <property type="project" value="TreeGrafter"/>
</dbReference>
<dbReference type="Pfam" id="PF08645">
    <property type="entry name" value="PNK3P"/>
    <property type="match status" value="1"/>
</dbReference>
<dbReference type="NCBIfam" id="TIGR01662">
    <property type="entry name" value="HAD-SF-IIIA"/>
    <property type="match status" value="1"/>
</dbReference>
<dbReference type="GO" id="GO:0006281">
    <property type="term" value="P:DNA repair"/>
    <property type="evidence" value="ECO:0007669"/>
    <property type="project" value="TreeGrafter"/>
</dbReference>
<dbReference type="Gene3D" id="3.40.50.1000">
    <property type="entry name" value="HAD superfamily/HAD-like"/>
    <property type="match status" value="1"/>
</dbReference>
<comment type="caution">
    <text evidence="1">The sequence shown here is derived from an EMBL/GenBank/DDBJ whole genome shotgun (WGS) entry which is preliminary data.</text>
</comment>
<dbReference type="Proteomes" id="UP000837801">
    <property type="component" value="Unassembled WGS sequence"/>
</dbReference>
<dbReference type="AlphaFoldDB" id="A0A9P0QL92"/>
<evidence type="ECO:0000313" key="2">
    <source>
        <dbReference type="Proteomes" id="UP000837801"/>
    </source>
</evidence>
<protein>
    <recommendedName>
        <fullName evidence="3">DNA 3'-phosphatase</fullName>
    </recommendedName>
</protein>
<gene>
    <name evidence="1" type="ORF">CLIB1423_02S04126</name>
</gene>
<dbReference type="GO" id="GO:0046404">
    <property type="term" value="F:ATP-dependent polydeoxyribonucleotide 5'-hydroxyl-kinase activity"/>
    <property type="evidence" value="ECO:0007669"/>
    <property type="project" value="TreeGrafter"/>
</dbReference>
<dbReference type="InterPro" id="IPR013954">
    <property type="entry name" value="PNK3P"/>
</dbReference>
<dbReference type="EMBL" id="CAKXYY010000002">
    <property type="protein sequence ID" value="CAH2350743.1"/>
    <property type="molecule type" value="Genomic_DNA"/>
</dbReference>
<keyword evidence="2" id="KW-1185">Reference proteome</keyword>
<dbReference type="PANTHER" id="PTHR12083">
    <property type="entry name" value="BIFUNCTIONAL POLYNUCLEOTIDE PHOSPHATASE/KINASE"/>
    <property type="match status" value="1"/>
</dbReference>
<dbReference type="InterPro" id="IPR023214">
    <property type="entry name" value="HAD_sf"/>
</dbReference>
<dbReference type="PANTHER" id="PTHR12083:SF9">
    <property type="entry name" value="BIFUNCTIONAL POLYNUCLEOTIDE PHOSPHATASE_KINASE"/>
    <property type="match status" value="1"/>
</dbReference>
<dbReference type="InterPro" id="IPR006551">
    <property type="entry name" value="Polynucleotide_phosphatase"/>
</dbReference>
<reference evidence="1" key="1">
    <citation type="submission" date="2022-03" db="EMBL/GenBank/DDBJ databases">
        <authorList>
            <person name="Legras J.-L."/>
            <person name="Devillers H."/>
            <person name="Grondin C."/>
        </authorList>
    </citation>
    <scope>NUCLEOTIDE SEQUENCE</scope>
    <source>
        <strain evidence="1">CLIB 1423</strain>
    </source>
</reference>
<organism evidence="1 2">
    <name type="scientific">[Candida] railenensis</name>
    <dbReference type="NCBI Taxonomy" id="45579"/>
    <lineage>
        <taxon>Eukaryota</taxon>
        <taxon>Fungi</taxon>
        <taxon>Dikarya</taxon>
        <taxon>Ascomycota</taxon>
        <taxon>Saccharomycotina</taxon>
        <taxon>Pichiomycetes</taxon>
        <taxon>Debaryomycetaceae</taxon>
        <taxon>Kurtzmaniella</taxon>
    </lineage>
</organism>
<name>A0A9P0QL92_9ASCO</name>
<dbReference type="InterPro" id="IPR036412">
    <property type="entry name" value="HAD-like_sf"/>
</dbReference>
<dbReference type="OrthoDB" id="19045at2759"/>
<sequence length="254" mass="27846">MSKDIFSLLRGSKIAKPAQSSVSTTKVKSVPSTSSPALNIVLTPSSVSRFDARWKVIGSHLITNLPKKLNRSYANPIKIAAFDLDGTLVDTTSGSKFARNPSDWKWFNAKVPSVLQDLQNDEKYLIVIFTNQGGVVASPKSSKSYINFTSRVNQVQRKSGVADDLLVLASPKRPASKNATNVSSVELHDQARKPNVGMWEELAKYLKSQGYEIDLKESFFVGDAAGRPGDFSDSDKAFAEKAAIKFQIPEDIFN</sequence>
<proteinExistence type="predicted"/>
<accession>A0A9P0QL92</accession>
<evidence type="ECO:0000313" key="1">
    <source>
        <dbReference type="EMBL" id="CAH2350743.1"/>
    </source>
</evidence>